<comment type="caution">
    <text evidence="6">The sequence shown here is derived from an EMBL/GenBank/DDBJ whole genome shotgun (WGS) entry which is preliminary data.</text>
</comment>
<evidence type="ECO:0000313" key="6">
    <source>
        <dbReference type="EMBL" id="PZD70980.1"/>
    </source>
</evidence>
<evidence type="ECO:0000259" key="5">
    <source>
        <dbReference type="PROSITE" id="PS51201"/>
    </source>
</evidence>
<dbReference type="EMBL" id="PQWO01000024">
    <property type="protein sequence ID" value="PZD70980.1"/>
    <property type="molecule type" value="Genomic_DNA"/>
</dbReference>
<keyword evidence="7" id="KW-1185">Reference proteome</keyword>
<organism evidence="6 7">
    <name type="scientific">Acaryochloris thomasi RCC1774</name>
    <dbReference type="NCBI Taxonomy" id="1764569"/>
    <lineage>
        <taxon>Bacteria</taxon>
        <taxon>Bacillati</taxon>
        <taxon>Cyanobacteriota</taxon>
        <taxon>Cyanophyceae</taxon>
        <taxon>Acaryochloridales</taxon>
        <taxon>Acaryochloridaceae</taxon>
        <taxon>Acaryochloris</taxon>
        <taxon>Acaryochloris thomasi</taxon>
    </lineage>
</organism>
<dbReference type="PRINTS" id="PR00335">
    <property type="entry name" value="KUPTAKETRKA"/>
</dbReference>
<accession>A0A2W1J9X2</accession>
<dbReference type="PROSITE" id="PS51201">
    <property type="entry name" value="RCK_N"/>
    <property type="match status" value="1"/>
</dbReference>
<dbReference type="Gene3D" id="3.40.50.720">
    <property type="entry name" value="NAD(P)-binding Rossmann-like Domain"/>
    <property type="match status" value="1"/>
</dbReference>
<dbReference type="InterPro" id="IPR006036">
    <property type="entry name" value="K_uptake_TrkA"/>
</dbReference>
<keyword evidence="1" id="KW-0813">Transport</keyword>
<evidence type="ECO:0000256" key="2">
    <source>
        <dbReference type="ARBA" id="ARBA00022538"/>
    </source>
</evidence>
<dbReference type="PANTHER" id="PTHR43833">
    <property type="entry name" value="POTASSIUM CHANNEL PROTEIN 2-RELATED-RELATED"/>
    <property type="match status" value="1"/>
</dbReference>
<sequence length="138" mass="15070">MYLIIVGGGPEGASLVDLALKEGHQVVLIESDEKRARAVLQQHDVTVLNADIADDQILDEAGAAQADALIATTNDDSANLMAMVLGKEHNIETLVTTVSQPHHQSMFERLGAQVLAKPERLIAQHLYHLTQRQDESDR</sequence>
<keyword evidence="4" id="KW-0406">Ion transport</keyword>
<evidence type="ECO:0000256" key="4">
    <source>
        <dbReference type="ARBA" id="ARBA00023065"/>
    </source>
</evidence>
<dbReference type="InterPro" id="IPR003148">
    <property type="entry name" value="RCK_N"/>
</dbReference>
<evidence type="ECO:0000256" key="3">
    <source>
        <dbReference type="ARBA" id="ARBA00022958"/>
    </source>
</evidence>
<dbReference type="SUPFAM" id="SSF51735">
    <property type="entry name" value="NAD(P)-binding Rossmann-fold domains"/>
    <property type="match status" value="1"/>
</dbReference>
<reference evidence="6 7" key="1">
    <citation type="journal article" date="2018" name="Sci. Rep.">
        <title>A novel species of the marine cyanobacterium Acaryochloris with a unique pigment content and lifestyle.</title>
        <authorList>
            <person name="Partensky F."/>
            <person name="Six C."/>
            <person name="Ratin M."/>
            <person name="Garczarek L."/>
            <person name="Vaulot D."/>
            <person name="Probert I."/>
            <person name="Calteau A."/>
            <person name="Gourvil P."/>
            <person name="Marie D."/>
            <person name="Grebert T."/>
            <person name="Bouchier C."/>
            <person name="Le Panse S."/>
            <person name="Gachenot M."/>
            <person name="Rodriguez F."/>
            <person name="Garrido J.L."/>
        </authorList>
    </citation>
    <scope>NUCLEOTIDE SEQUENCE [LARGE SCALE GENOMIC DNA]</scope>
    <source>
        <strain evidence="6 7">RCC1774</strain>
    </source>
</reference>
<dbReference type="PANTHER" id="PTHR43833:SF5">
    <property type="entry name" value="TRK SYSTEM POTASSIUM UPTAKE PROTEIN TRKA"/>
    <property type="match status" value="1"/>
</dbReference>
<feature type="domain" description="RCK N-terminal" evidence="5">
    <location>
        <begin position="1"/>
        <end position="122"/>
    </location>
</feature>
<keyword evidence="3" id="KW-0630">Potassium</keyword>
<keyword evidence="2" id="KW-0633">Potassium transport</keyword>
<dbReference type="RefSeq" id="WP_110988526.1">
    <property type="nucleotide sequence ID" value="NZ_CAWNWM010000024.1"/>
</dbReference>
<gene>
    <name evidence="6" type="primary">trkA_3</name>
    <name evidence="6" type="ORF">C1752_08657</name>
</gene>
<proteinExistence type="predicted"/>
<dbReference type="GO" id="GO:0015079">
    <property type="term" value="F:potassium ion transmembrane transporter activity"/>
    <property type="evidence" value="ECO:0007669"/>
    <property type="project" value="InterPro"/>
</dbReference>
<name>A0A2W1J9X2_9CYAN</name>
<dbReference type="AlphaFoldDB" id="A0A2W1J9X2"/>
<protein>
    <submittedName>
        <fullName evidence="6">Trk system potassium uptake protein TrkA</fullName>
    </submittedName>
</protein>
<evidence type="ECO:0000256" key="1">
    <source>
        <dbReference type="ARBA" id="ARBA00022448"/>
    </source>
</evidence>
<evidence type="ECO:0000313" key="7">
    <source>
        <dbReference type="Proteomes" id="UP000248857"/>
    </source>
</evidence>
<dbReference type="InterPro" id="IPR050721">
    <property type="entry name" value="Trk_Ktr_HKT_K-transport"/>
</dbReference>
<dbReference type="OrthoDB" id="9775180at2"/>
<dbReference type="GO" id="GO:0005886">
    <property type="term" value="C:plasma membrane"/>
    <property type="evidence" value="ECO:0007669"/>
    <property type="project" value="InterPro"/>
</dbReference>
<dbReference type="InterPro" id="IPR036291">
    <property type="entry name" value="NAD(P)-bd_dom_sf"/>
</dbReference>
<dbReference type="Proteomes" id="UP000248857">
    <property type="component" value="Unassembled WGS sequence"/>
</dbReference>
<dbReference type="Pfam" id="PF02254">
    <property type="entry name" value="TrkA_N"/>
    <property type="match status" value="1"/>
</dbReference>